<sequence length="255" mass="27798">MDSKQRSVSRLIAHAGQMLLAHGAESTLVGDLMRRFGIAAGMDEVEVSLSASSIVVTTVYQEHCITTARRCPDRGINMRVITQVQRICIMLERGIIDYSMAKKKLNQISPERYNRWLVVFMIGLSCAAFSRLAGGDWTVFVMTFIASAIGMVVRQEIGHRHFNPLMNFAATAFVTTAVSAQAVIYNLGNAPFVVMASSVLMLVPGFPLINSVADMLKGYINMGIARFVMASLLTLATCLGIVAAMSLVGVWGWVL</sequence>
<evidence type="ECO:0000256" key="3">
    <source>
        <dbReference type="ARBA" id="ARBA00022692"/>
    </source>
</evidence>
<dbReference type="PANTHER" id="PTHR34390:SF2">
    <property type="entry name" value="SUCCINATE TRANSPORTER SUBUNIT YJJP-RELATED"/>
    <property type="match status" value="1"/>
</dbReference>
<evidence type="ECO:0000313" key="10">
    <source>
        <dbReference type="Proteomes" id="UP000037515"/>
    </source>
</evidence>
<evidence type="ECO:0000256" key="4">
    <source>
        <dbReference type="ARBA" id="ARBA00022989"/>
    </source>
</evidence>
<proteinExistence type="inferred from homology"/>
<evidence type="ECO:0000256" key="6">
    <source>
        <dbReference type="ARBA" id="ARBA00034125"/>
    </source>
</evidence>
<gene>
    <name evidence="9" type="ORF">AKJ17_02630</name>
</gene>
<keyword evidence="4 7" id="KW-1133">Transmembrane helix</keyword>
<feature type="transmembrane region" description="Helical" evidence="7">
    <location>
        <begin position="190"/>
        <end position="209"/>
    </location>
</feature>
<keyword evidence="10" id="KW-1185">Reference proteome</keyword>
<dbReference type="PANTHER" id="PTHR34390">
    <property type="entry name" value="UPF0442 PROTEIN YJJB-RELATED"/>
    <property type="match status" value="1"/>
</dbReference>
<dbReference type="STRING" id="693.AKJ17_02630"/>
<keyword evidence="2" id="KW-1003">Cell membrane</keyword>
<dbReference type="InterPro" id="IPR010619">
    <property type="entry name" value="ThrE-like_N"/>
</dbReference>
<comment type="similarity">
    <text evidence="6">Belongs to the ThrE exporter (TC 2.A.79) family.</text>
</comment>
<dbReference type="PATRIC" id="fig|693.5.peg.534"/>
<protein>
    <recommendedName>
        <fullName evidence="8">Threonine/serine exporter-like N-terminal domain-containing protein</fullName>
    </recommendedName>
</protein>
<evidence type="ECO:0000256" key="1">
    <source>
        <dbReference type="ARBA" id="ARBA00004651"/>
    </source>
</evidence>
<evidence type="ECO:0000256" key="2">
    <source>
        <dbReference type="ARBA" id="ARBA00022475"/>
    </source>
</evidence>
<name>A0A0M0HSR8_VIBNE</name>
<dbReference type="AlphaFoldDB" id="A0A0M0HSR8"/>
<dbReference type="Proteomes" id="UP000037515">
    <property type="component" value="Unassembled WGS sequence"/>
</dbReference>
<dbReference type="Pfam" id="PF06738">
    <property type="entry name" value="ThrE"/>
    <property type="match status" value="1"/>
</dbReference>
<comment type="subcellular location">
    <subcellularLocation>
        <location evidence="1">Cell membrane</location>
        <topology evidence="1">Multi-pass membrane protein</topology>
    </subcellularLocation>
</comment>
<organism evidence="9 10">
    <name type="scientific">Vibrio nereis</name>
    <dbReference type="NCBI Taxonomy" id="693"/>
    <lineage>
        <taxon>Bacteria</taxon>
        <taxon>Pseudomonadati</taxon>
        <taxon>Pseudomonadota</taxon>
        <taxon>Gammaproteobacteria</taxon>
        <taxon>Vibrionales</taxon>
        <taxon>Vibrionaceae</taxon>
        <taxon>Vibrio</taxon>
    </lineage>
</organism>
<keyword evidence="3 7" id="KW-0812">Transmembrane</keyword>
<feature type="transmembrane region" description="Helical" evidence="7">
    <location>
        <begin position="230"/>
        <end position="254"/>
    </location>
</feature>
<evidence type="ECO:0000313" key="9">
    <source>
        <dbReference type="EMBL" id="KOO05104.1"/>
    </source>
</evidence>
<dbReference type="GO" id="GO:0005886">
    <property type="term" value="C:plasma membrane"/>
    <property type="evidence" value="ECO:0007669"/>
    <property type="project" value="UniProtKB-SubCell"/>
</dbReference>
<feature type="transmembrane region" description="Helical" evidence="7">
    <location>
        <begin position="165"/>
        <end position="184"/>
    </location>
</feature>
<dbReference type="InterPro" id="IPR050539">
    <property type="entry name" value="ThrE_Dicarb/AminoAcid_Exp"/>
</dbReference>
<evidence type="ECO:0000259" key="8">
    <source>
        <dbReference type="Pfam" id="PF06738"/>
    </source>
</evidence>
<accession>A0A0M0HSR8</accession>
<dbReference type="GO" id="GO:0015744">
    <property type="term" value="P:succinate transport"/>
    <property type="evidence" value="ECO:0007669"/>
    <property type="project" value="TreeGrafter"/>
</dbReference>
<comment type="caution">
    <text evidence="9">The sequence shown here is derived from an EMBL/GenBank/DDBJ whole genome shotgun (WGS) entry which is preliminary data.</text>
</comment>
<dbReference type="RefSeq" id="WP_053394234.1">
    <property type="nucleotide sequence ID" value="NZ_CANLZT010000007.1"/>
</dbReference>
<dbReference type="OrthoDB" id="9813917at2"/>
<feature type="transmembrane region" description="Helical" evidence="7">
    <location>
        <begin position="113"/>
        <end position="131"/>
    </location>
</feature>
<evidence type="ECO:0000256" key="7">
    <source>
        <dbReference type="SAM" id="Phobius"/>
    </source>
</evidence>
<dbReference type="EMBL" id="LHPJ01000002">
    <property type="protein sequence ID" value="KOO05104.1"/>
    <property type="molecule type" value="Genomic_DNA"/>
</dbReference>
<keyword evidence="5 7" id="KW-0472">Membrane</keyword>
<reference evidence="10" key="1">
    <citation type="submission" date="2015-08" db="EMBL/GenBank/DDBJ databases">
        <title>Vibrio galatheae sp. nov., a novel member of the Vibrionaceae family isolated from the Solomon Islands.</title>
        <authorList>
            <person name="Giubergia S."/>
            <person name="Machado H."/>
            <person name="Mateiu R.V."/>
            <person name="Gram L."/>
        </authorList>
    </citation>
    <scope>NUCLEOTIDE SEQUENCE [LARGE SCALE GENOMIC DNA]</scope>
    <source>
        <strain evidence="10">DSM 19584</strain>
    </source>
</reference>
<feature type="domain" description="Threonine/serine exporter-like N-terminal" evidence="8">
    <location>
        <begin position="11"/>
        <end position="247"/>
    </location>
</feature>
<evidence type="ECO:0000256" key="5">
    <source>
        <dbReference type="ARBA" id="ARBA00023136"/>
    </source>
</evidence>
<dbReference type="GO" id="GO:0022857">
    <property type="term" value="F:transmembrane transporter activity"/>
    <property type="evidence" value="ECO:0007669"/>
    <property type="project" value="InterPro"/>
</dbReference>
<feature type="transmembrane region" description="Helical" evidence="7">
    <location>
        <begin position="137"/>
        <end position="153"/>
    </location>
</feature>